<reference evidence="4" key="1">
    <citation type="submission" date="2016-10" db="EMBL/GenBank/DDBJ databases">
        <authorList>
            <person name="Varghese N."/>
            <person name="Submissions S."/>
        </authorList>
    </citation>
    <scope>NUCLEOTIDE SEQUENCE [LARGE SCALE GENOMIC DNA]</scope>
    <source>
        <strain evidence="4">CGMCC 1.10971</strain>
    </source>
</reference>
<evidence type="ECO:0000259" key="2">
    <source>
        <dbReference type="Pfam" id="PF04575"/>
    </source>
</evidence>
<protein>
    <recommendedName>
        <fullName evidence="2">Surface lipoprotein assembly modifier C-terminal domain-containing protein</fullName>
    </recommendedName>
</protein>
<name>A0A1I2TFK4_9GAMM</name>
<dbReference type="AlphaFoldDB" id="A0A1I2TFK4"/>
<keyword evidence="1" id="KW-0732">Signal</keyword>
<feature type="signal peptide" evidence="1">
    <location>
        <begin position="1"/>
        <end position="22"/>
    </location>
</feature>
<keyword evidence="4" id="KW-1185">Reference proteome</keyword>
<dbReference type="Proteomes" id="UP000198623">
    <property type="component" value="Unassembled WGS sequence"/>
</dbReference>
<organism evidence="3 4">
    <name type="scientific">Neptunomonas qingdaonensis</name>
    <dbReference type="NCBI Taxonomy" id="1045558"/>
    <lineage>
        <taxon>Bacteria</taxon>
        <taxon>Pseudomonadati</taxon>
        <taxon>Pseudomonadota</taxon>
        <taxon>Gammaproteobacteria</taxon>
        <taxon>Oceanospirillales</taxon>
        <taxon>Oceanospirillaceae</taxon>
        <taxon>Neptunomonas</taxon>
    </lineage>
</organism>
<evidence type="ECO:0000256" key="1">
    <source>
        <dbReference type="SAM" id="SignalP"/>
    </source>
</evidence>
<dbReference type="EMBL" id="FOOU01000010">
    <property type="protein sequence ID" value="SFG63635.1"/>
    <property type="molecule type" value="Genomic_DNA"/>
</dbReference>
<dbReference type="STRING" id="1045558.SAMN05216175_11020"/>
<dbReference type="InterPro" id="IPR007655">
    <property type="entry name" value="Slam_C"/>
</dbReference>
<sequence length="439" mass="49068">MKYLPLISAVSLLLAMGKYSQASDADVKDAPVNEGAVLDAASAEQGSLQYSPQYYSSQYYLEGFLLGSLEDSYQKLFVMGLLTLEQSDYKASIVIFYEMLKRTSSPRVKLELARALFLDRQFNSAKALFQEVLFETETPWAVKQNIRLYLNQIDNDIGYVKFDISFISDSNPENFTSNEEVNIAGQAFKVVQPLGNREVKGLRLNMNSGLPVSADARTQALLNVSFTDFAGSEFDRLVGSVGIISSFELLPKIKAKAGVEYSGKNGKKQYDFSYLSVFYTPSIVDQFSFRHEVRVGKLKVDGASHLDADVYRVASVFTRPLKNGIFLDGGVTVEKSIAREDPYSYDEGTLSLGLDLPVSDWGVNLSAALGLRLYADVDPFFGERRRDTNQKLGFLLSHKKINAYGYKPEVGVTYEQNDSTLAFFEYDKVSLVFSFKESY</sequence>
<accession>A0A1I2TFK4</accession>
<evidence type="ECO:0000313" key="4">
    <source>
        <dbReference type="Proteomes" id="UP000198623"/>
    </source>
</evidence>
<dbReference type="RefSeq" id="WP_090728733.1">
    <property type="nucleotide sequence ID" value="NZ_FOOU01000010.1"/>
</dbReference>
<proteinExistence type="predicted"/>
<feature type="chain" id="PRO_5011595110" description="Surface lipoprotein assembly modifier C-terminal domain-containing protein" evidence="1">
    <location>
        <begin position="23"/>
        <end position="439"/>
    </location>
</feature>
<dbReference type="OrthoDB" id="6116449at2"/>
<evidence type="ECO:0000313" key="3">
    <source>
        <dbReference type="EMBL" id="SFG63635.1"/>
    </source>
</evidence>
<feature type="domain" description="Surface lipoprotein assembly modifier C-terminal" evidence="2">
    <location>
        <begin position="278"/>
        <end position="437"/>
    </location>
</feature>
<gene>
    <name evidence="3" type="ORF">SAMN05216175_11020</name>
</gene>
<dbReference type="Pfam" id="PF04575">
    <property type="entry name" value="SlipAM"/>
    <property type="match status" value="1"/>
</dbReference>